<feature type="region of interest" description="Disordered" evidence="1">
    <location>
        <begin position="1"/>
        <end position="27"/>
    </location>
</feature>
<protein>
    <submittedName>
        <fullName evidence="2">Uncharacterized protein</fullName>
    </submittedName>
</protein>
<proteinExistence type="predicted"/>
<feature type="compositionally biased region" description="Polar residues" evidence="1">
    <location>
        <begin position="8"/>
        <end position="26"/>
    </location>
</feature>
<feature type="region of interest" description="Disordered" evidence="1">
    <location>
        <begin position="270"/>
        <end position="298"/>
    </location>
</feature>
<reference evidence="2 3" key="1">
    <citation type="submission" date="2015-12" db="EMBL/GenBank/DDBJ databases">
        <title>The genome of Folsomia candida.</title>
        <authorList>
            <person name="Faddeeva A."/>
            <person name="Derks M.F."/>
            <person name="Anvar Y."/>
            <person name="Smit S."/>
            <person name="Van Straalen N."/>
            <person name="Roelofs D."/>
        </authorList>
    </citation>
    <scope>NUCLEOTIDE SEQUENCE [LARGE SCALE GENOMIC DNA]</scope>
    <source>
        <strain evidence="2 3">VU population</strain>
        <tissue evidence="2">Whole body</tissue>
    </source>
</reference>
<feature type="compositionally biased region" description="Polar residues" evidence="1">
    <location>
        <begin position="270"/>
        <end position="288"/>
    </location>
</feature>
<keyword evidence="3" id="KW-1185">Reference proteome</keyword>
<evidence type="ECO:0000256" key="1">
    <source>
        <dbReference type="SAM" id="MobiDB-lite"/>
    </source>
</evidence>
<sequence>MKEVVLTKTKQMSGLNHNSLSGSRSNKVPCRKSKRLLFKNTRKTNAGQKPRVNESDTGPYGRVVELINPQDMDIDRDDDDVLTKCLFLGSLGLVANDHIPEDNVITCTNSSAESQTDDRRQYPSVVGGNLNVRSLKNLCILKIVKILKQAQITKELDSLNQSPNFSQIDADASPPSISFGEYVANLIETDSNTSGSSCSEDQTPSLEEYVKKLQSCCTVITFYTSSSSQVESDSIKGKKSGPISTKRQATATERGWFRWSEYMTKTLRVGSSSISKSNSREQGMTMKSMSARKRTVPG</sequence>
<evidence type="ECO:0000313" key="3">
    <source>
        <dbReference type="Proteomes" id="UP000198287"/>
    </source>
</evidence>
<dbReference type="EMBL" id="LNIX01000003">
    <property type="protein sequence ID" value="OXA58844.1"/>
    <property type="molecule type" value="Genomic_DNA"/>
</dbReference>
<comment type="caution">
    <text evidence="2">The sequence shown here is derived from an EMBL/GenBank/DDBJ whole genome shotgun (WGS) entry which is preliminary data.</text>
</comment>
<gene>
    <name evidence="2" type="ORF">Fcan01_07324</name>
</gene>
<dbReference type="AlphaFoldDB" id="A0A226EP88"/>
<dbReference type="Proteomes" id="UP000198287">
    <property type="component" value="Unassembled WGS sequence"/>
</dbReference>
<accession>A0A226EP88</accession>
<name>A0A226EP88_FOLCA</name>
<organism evidence="2 3">
    <name type="scientific">Folsomia candida</name>
    <name type="common">Springtail</name>
    <dbReference type="NCBI Taxonomy" id="158441"/>
    <lineage>
        <taxon>Eukaryota</taxon>
        <taxon>Metazoa</taxon>
        <taxon>Ecdysozoa</taxon>
        <taxon>Arthropoda</taxon>
        <taxon>Hexapoda</taxon>
        <taxon>Collembola</taxon>
        <taxon>Entomobryomorpha</taxon>
        <taxon>Isotomoidea</taxon>
        <taxon>Isotomidae</taxon>
        <taxon>Proisotominae</taxon>
        <taxon>Folsomia</taxon>
    </lineage>
</organism>
<evidence type="ECO:0000313" key="2">
    <source>
        <dbReference type="EMBL" id="OXA58844.1"/>
    </source>
</evidence>
<feature type="region of interest" description="Disordered" evidence="1">
    <location>
        <begin position="39"/>
        <end position="59"/>
    </location>
</feature>